<gene>
    <name evidence="1" type="ORF">J2751_000122</name>
</gene>
<organism evidence="1 2">
    <name type="scientific">Halorubrum alkaliphilum</name>
    <dbReference type="NCBI Taxonomy" id="261290"/>
    <lineage>
        <taxon>Archaea</taxon>
        <taxon>Methanobacteriati</taxon>
        <taxon>Methanobacteriota</taxon>
        <taxon>Stenosarchaea group</taxon>
        <taxon>Halobacteria</taxon>
        <taxon>Halobacteriales</taxon>
        <taxon>Haloferacaceae</taxon>
        <taxon>Halorubrum</taxon>
    </lineage>
</organism>
<dbReference type="Proteomes" id="UP000823588">
    <property type="component" value="Unassembled WGS sequence"/>
</dbReference>
<sequence length="50" mass="5678">METTGQSERYHVVCRRCTAERVFDTVDAANDYADRHAGETAHPIVVERVD</sequence>
<dbReference type="OrthoDB" id="284643at2157"/>
<accession>A0A8T4GBM9</accession>
<evidence type="ECO:0000313" key="2">
    <source>
        <dbReference type="Proteomes" id="UP000823588"/>
    </source>
</evidence>
<dbReference type="RefSeq" id="WP_209482521.1">
    <property type="nucleotide sequence ID" value="NZ_JAGGKQ010000001.1"/>
</dbReference>
<keyword evidence="2" id="KW-1185">Reference proteome</keyword>
<dbReference type="EMBL" id="JAGGKQ010000001">
    <property type="protein sequence ID" value="MBP1921139.1"/>
    <property type="molecule type" value="Genomic_DNA"/>
</dbReference>
<comment type="caution">
    <text evidence="1">The sequence shown here is derived from an EMBL/GenBank/DDBJ whole genome shotgun (WGS) entry which is preliminary data.</text>
</comment>
<proteinExistence type="predicted"/>
<reference evidence="1" key="1">
    <citation type="submission" date="2021-03" db="EMBL/GenBank/DDBJ databases">
        <title>Genomic Encyclopedia of Type Strains, Phase IV (KMG-IV): sequencing the most valuable type-strain genomes for metagenomic binning, comparative biology and taxonomic classification.</title>
        <authorList>
            <person name="Goeker M."/>
        </authorList>
    </citation>
    <scope>NUCLEOTIDE SEQUENCE</scope>
    <source>
        <strain evidence="1">DSM 23564</strain>
    </source>
</reference>
<name>A0A8T4GBM9_9EURY</name>
<dbReference type="AlphaFoldDB" id="A0A8T4GBM9"/>
<protein>
    <submittedName>
        <fullName evidence="1">Uncharacterized protein</fullName>
    </submittedName>
</protein>
<evidence type="ECO:0000313" key="1">
    <source>
        <dbReference type="EMBL" id="MBP1921139.1"/>
    </source>
</evidence>